<dbReference type="PANTHER" id="PTHR11540:SF16">
    <property type="entry name" value="MALATE DEHYDROGENASE, MITOCHONDRIAL"/>
    <property type="match status" value="1"/>
</dbReference>
<dbReference type="InterPro" id="IPR022383">
    <property type="entry name" value="Lactate/malate_DH_C"/>
</dbReference>
<dbReference type="GO" id="GO:0030060">
    <property type="term" value="F:L-malate dehydrogenase (NAD+) activity"/>
    <property type="evidence" value="ECO:0007669"/>
    <property type="project" value="TreeGrafter"/>
</dbReference>
<evidence type="ECO:0000256" key="1">
    <source>
        <dbReference type="ARBA" id="ARBA00023002"/>
    </source>
</evidence>
<comment type="caution">
    <text evidence="4">The sequence shown here is derived from an EMBL/GenBank/DDBJ whole genome shotgun (WGS) entry which is preliminary data.</text>
</comment>
<dbReference type="Proteomes" id="UP000250321">
    <property type="component" value="Unassembled WGS sequence"/>
</dbReference>
<reference evidence="4 5" key="1">
    <citation type="submission" date="2018-02" db="EMBL/GenBank/DDBJ databases">
        <title>Draft genome of wild Prunus yedoensis var. nudiflora.</title>
        <authorList>
            <person name="Baek S."/>
            <person name="Kim J.-H."/>
            <person name="Choi K."/>
            <person name="Kim G.-B."/>
            <person name="Cho A."/>
            <person name="Jang H."/>
            <person name="Shin C.-H."/>
            <person name="Yu H.-J."/>
            <person name="Mun J.-H."/>
        </authorList>
    </citation>
    <scope>NUCLEOTIDE SEQUENCE [LARGE SCALE GENOMIC DNA]</scope>
    <source>
        <strain evidence="5">cv. Jeju island</strain>
        <tissue evidence="4">Leaf</tissue>
    </source>
</reference>
<dbReference type="SUPFAM" id="SSF56327">
    <property type="entry name" value="LDH C-terminal domain-like"/>
    <property type="match status" value="1"/>
</dbReference>
<keyword evidence="2" id="KW-0520">NAD</keyword>
<keyword evidence="5" id="KW-1185">Reference proteome</keyword>
<organism evidence="4 5">
    <name type="scientific">Prunus yedoensis var. nudiflora</name>
    <dbReference type="NCBI Taxonomy" id="2094558"/>
    <lineage>
        <taxon>Eukaryota</taxon>
        <taxon>Viridiplantae</taxon>
        <taxon>Streptophyta</taxon>
        <taxon>Embryophyta</taxon>
        <taxon>Tracheophyta</taxon>
        <taxon>Spermatophyta</taxon>
        <taxon>Magnoliopsida</taxon>
        <taxon>eudicotyledons</taxon>
        <taxon>Gunneridae</taxon>
        <taxon>Pentapetalae</taxon>
        <taxon>rosids</taxon>
        <taxon>fabids</taxon>
        <taxon>Rosales</taxon>
        <taxon>Rosaceae</taxon>
        <taxon>Amygdaloideae</taxon>
        <taxon>Amygdaleae</taxon>
        <taxon>Prunus</taxon>
    </lineage>
</organism>
<gene>
    <name evidence="4" type="ORF">Pyn_26309</name>
</gene>
<evidence type="ECO:0000313" key="4">
    <source>
        <dbReference type="EMBL" id="PQQ20713.1"/>
    </source>
</evidence>
<dbReference type="Gene3D" id="3.90.110.10">
    <property type="entry name" value="Lactate dehydrogenase/glycoside hydrolase, family 4, C-terminal"/>
    <property type="match status" value="1"/>
</dbReference>
<dbReference type="GO" id="GO:0005739">
    <property type="term" value="C:mitochondrion"/>
    <property type="evidence" value="ECO:0007669"/>
    <property type="project" value="TreeGrafter"/>
</dbReference>
<protein>
    <submittedName>
        <fullName evidence="4">Malate dehydrogenase chloroplastic</fullName>
    </submittedName>
</protein>
<dbReference type="AlphaFoldDB" id="A0A314ZQS7"/>
<evidence type="ECO:0000259" key="3">
    <source>
        <dbReference type="Pfam" id="PF02866"/>
    </source>
</evidence>
<dbReference type="Gene3D" id="3.40.50.720">
    <property type="entry name" value="NAD(P)-binding Rossmann-like Domain"/>
    <property type="match status" value="1"/>
</dbReference>
<proteinExistence type="predicted"/>
<dbReference type="Pfam" id="PF02866">
    <property type="entry name" value="Ldh_1_C"/>
    <property type="match status" value="1"/>
</dbReference>
<dbReference type="OrthoDB" id="1685274at2759"/>
<dbReference type="STRING" id="2094558.A0A314ZQS7"/>
<dbReference type="EMBL" id="PJQY01000027">
    <property type="protein sequence ID" value="PQQ20713.1"/>
    <property type="molecule type" value="Genomic_DNA"/>
</dbReference>
<evidence type="ECO:0000313" key="5">
    <source>
        <dbReference type="Proteomes" id="UP000250321"/>
    </source>
</evidence>
<accession>A0A314ZQS7</accession>
<evidence type="ECO:0000256" key="2">
    <source>
        <dbReference type="ARBA" id="ARBA00023027"/>
    </source>
</evidence>
<dbReference type="InterPro" id="IPR015955">
    <property type="entry name" value="Lactate_DH/Glyco_Ohase_4_C"/>
</dbReference>
<dbReference type="PANTHER" id="PTHR11540">
    <property type="entry name" value="MALATE AND LACTATE DEHYDROGENASE"/>
    <property type="match status" value="1"/>
</dbReference>
<feature type="domain" description="Lactate/malate dehydrogenase C-terminal" evidence="3">
    <location>
        <begin position="40"/>
        <end position="121"/>
    </location>
</feature>
<name>A0A314ZQS7_PRUYE</name>
<keyword evidence="1" id="KW-0560">Oxidoreductase</keyword>
<sequence length="129" mass="14233">MLPMMTRDDLFNINASIVKKLVDVVVNNCPKLFSVTTLDAATRFIESSLQALDGDEDVYECSYVESNLTELTLFASRVKLGRNEIKALAPYDLQGLTEYEQKGLEALKPKLKASIDNGIAFANKQAVTA</sequence>